<dbReference type="PANTHER" id="PTHR15967">
    <property type="entry name" value="E2F-ASSOCIATED PHOSPHOPROTEIN"/>
    <property type="match status" value="1"/>
</dbReference>
<feature type="region of interest" description="Disordered" evidence="1">
    <location>
        <begin position="36"/>
        <end position="92"/>
    </location>
</feature>
<proteinExistence type="predicted"/>
<organism evidence="2 3">
    <name type="scientific">Chionoecetes opilio</name>
    <name type="common">Atlantic snow crab</name>
    <name type="synonym">Cancer opilio</name>
    <dbReference type="NCBI Taxonomy" id="41210"/>
    <lineage>
        <taxon>Eukaryota</taxon>
        <taxon>Metazoa</taxon>
        <taxon>Ecdysozoa</taxon>
        <taxon>Arthropoda</taxon>
        <taxon>Crustacea</taxon>
        <taxon>Multicrustacea</taxon>
        <taxon>Malacostraca</taxon>
        <taxon>Eumalacostraca</taxon>
        <taxon>Eucarida</taxon>
        <taxon>Decapoda</taxon>
        <taxon>Pleocyemata</taxon>
        <taxon>Brachyura</taxon>
        <taxon>Eubrachyura</taxon>
        <taxon>Majoidea</taxon>
        <taxon>Majidae</taxon>
        <taxon>Chionoecetes</taxon>
    </lineage>
</organism>
<evidence type="ECO:0000256" key="1">
    <source>
        <dbReference type="SAM" id="MobiDB-lite"/>
    </source>
</evidence>
<sequence length="276" mass="31407">MTGGSVFQSKKKKDEEDDFEKEMATELSQTMQTLTSTLGVQGSSGASQKTDARPKEAPEFYDDVYFDSDESDHEETTPGQASKAKKSHHRRRKVLSNDELFYDPTMDERDQEWVNQKRRSYQPRERRPGRTLGSRTTIPSNCHQVMPSSTVLPALLPFVWTARDLAAPWGSRTTIPSNCHQVMPSSTVLPALLPFVWTARDMKSTTTSTEAMFVFNCTVDVTERLSYPCKDQKRRDFLKNKKARRNIKQGVQLENEEEAEGETQANRGGSCQHCWV</sequence>
<dbReference type="Proteomes" id="UP000770661">
    <property type="component" value="Unassembled WGS sequence"/>
</dbReference>
<feature type="region of interest" description="Disordered" evidence="1">
    <location>
        <begin position="250"/>
        <end position="276"/>
    </location>
</feature>
<feature type="compositionally biased region" description="Acidic residues" evidence="1">
    <location>
        <begin position="59"/>
        <end position="73"/>
    </location>
</feature>
<dbReference type="InterPro" id="IPR019370">
    <property type="entry name" value="E2F-assoc_phosphoprotein"/>
</dbReference>
<dbReference type="PANTHER" id="PTHR15967:SF0">
    <property type="entry name" value="E2F-ASSOCIATED PHOSPHOPROTEIN"/>
    <property type="match status" value="1"/>
</dbReference>
<evidence type="ECO:0000313" key="3">
    <source>
        <dbReference type="Proteomes" id="UP000770661"/>
    </source>
</evidence>
<evidence type="ECO:0000313" key="2">
    <source>
        <dbReference type="EMBL" id="KAG0712117.1"/>
    </source>
</evidence>
<reference evidence="2" key="1">
    <citation type="submission" date="2020-07" db="EMBL/GenBank/DDBJ databases">
        <title>The High-quality genome of the commercially important snow crab, Chionoecetes opilio.</title>
        <authorList>
            <person name="Jeong J.-H."/>
            <person name="Ryu S."/>
        </authorList>
    </citation>
    <scope>NUCLEOTIDE SEQUENCE</scope>
    <source>
        <strain evidence="2">MADBK_172401_WGS</strain>
        <tissue evidence="2">Digestive gland</tissue>
    </source>
</reference>
<name>A0A8J4XQE6_CHIOP</name>
<feature type="compositionally biased region" description="Basic residues" evidence="1">
    <location>
        <begin position="83"/>
        <end position="92"/>
    </location>
</feature>
<dbReference type="GO" id="GO:0005634">
    <property type="term" value="C:nucleus"/>
    <property type="evidence" value="ECO:0007669"/>
    <property type="project" value="TreeGrafter"/>
</dbReference>
<keyword evidence="3" id="KW-1185">Reference proteome</keyword>
<dbReference type="AlphaFoldDB" id="A0A8J4XQE6"/>
<feature type="compositionally biased region" description="Polar residues" evidence="1">
    <location>
        <begin position="39"/>
        <end position="49"/>
    </location>
</feature>
<dbReference type="Pfam" id="PF10238">
    <property type="entry name" value="Eapp_C"/>
    <property type="match status" value="1"/>
</dbReference>
<dbReference type="OrthoDB" id="122464at2759"/>
<feature type="region of interest" description="Disordered" evidence="1">
    <location>
        <begin position="111"/>
        <end position="139"/>
    </location>
</feature>
<protein>
    <submittedName>
        <fullName evidence="2">E2F-associated phosphoprotein</fullName>
    </submittedName>
</protein>
<comment type="caution">
    <text evidence="2">The sequence shown here is derived from an EMBL/GenBank/DDBJ whole genome shotgun (WGS) entry which is preliminary data.</text>
</comment>
<accession>A0A8J4XQE6</accession>
<gene>
    <name evidence="2" type="primary">EAPP_2</name>
    <name evidence="2" type="ORF">GWK47_019159</name>
</gene>
<dbReference type="EMBL" id="JACEEZ010022707">
    <property type="protein sequence ID" value="KAG0712117.1"/>
    <property type="molecule type" value="Genomic_DNA"/>
</dbReference>
<feature type="region of interest" description="Disordered" evidence="1">
    <location>
        <begin position="1"/>
        <end position="23"/>
    </location>
</feature>